<feature type="compositionally biased region" description="Pro residues" evidence="2">
    <location>
        <begin position="520"/>
        <end position="533"/>
    </location>
</feature>
<dbReference type="GO" id="GO:0034063">
    <property type="term" value="P:stress granule assembly"/>
    <property type="evidence" value="ECO:0007669"/>
    <property type="project" value="TreeGrafter"/>
</dbReference>
<feature type="compositionally biased region" description="Pro residues" evidence="2">
    <location>
        <begin position="619"/>
        <end position="630"/>
    </location>
</feature>
<proteinExistence type="inferred from homology"/>
<protein>
    <recommendedName>
        <fullName evidence="3">LsmAD domain-containing protein</fullName>
    </recommendedName>
</protein>
<keyword evidence="5" id="KW-1185">Reference proteome</keyword>
<gene>
    <name evidence="4" type="primary">LOC116060954</name>
</gene>
<comment type="similarity">
    <text evidence="1">Belongs to the ataxin-2 family.</text>
</comment>
<feature type="region of interest" description="Disordered" evidence="2">
    <location>
        <begin position="859"/>
        <end position="905"/>
    </location>
</feature>
<feature type="compositionally biased region" description="Low complexity" evidence="2">
    <location>
        <begin position="888"/>
        <end position="905"/>
    </location>
</feature>
<evidence type="ECO:0000259" key="3">
    <source>
        <dbReference type="SMART" id="SM01272"/>
    </source>
</evidence>
<feature type="compositionally biased region" description="Low complexity" evidence="2">
    <location>
        <begin position="388"/>
        <end position="397"/>
    </location>
</feature>
<dbReference type="GO" id="GO:0003729">
    <property type="term" value="F:mRNA binding"/>
    <property type="evidence" value="ECO:0007669"/>
    <property type="project" value="TreeGrafter"/>
</dbReference>
<feature type="compositionally biased region" description="Polar residues" evidence="2">
    <location>
        <begin position="795"/>
        <end position="809"/>
    </location>
</feature>
<reference evidence="4" key="1">
    <citation type="submission" date="2025-08" db="UniProtKB">
        <authorList>
            <consortium name="Ensembl"/>
        </authorList>
    </citation>
    <scope>IDENTIFICATION</scope>
</reference>
<evidence type="ECO:0000256" key="2">
    <source>
        <dbReference type="SAM" id="MobiDB-lite"/>
    </source>
</evidence>
<dbReference type="PANTHER" id="PTHR12854">
    <property type="entry name" value="ATAXIN 2-RELATED"/>
    <property type="match status" value="1"/>
</dbReference>
<organism evidence="4 5">
    <name type="scientific">Sander lucioperca</name>
    <name type="common">Pike-perch</name>
    <name type="synonym">Perca lucioperca</name>
    <dbReference type="NCBI Taxonomy" id="283035"/>
    <lineage>
        <taxon>Eukaryota</taxon>
        <taxon>Metazoa</taxon>
        <taxon>Chordata</taxon>
        <taxon>Craniata</taxon>
        <taxon>Vertebrata</taxon>
        <taxon>Euteleostomi</taxon>
        <taxon>Actinopterygii</taxon>
        <taxon>Neopterygii</taxon>
        <taxon>Teleostei</taxon>
        <taxon>Neoteleostei</taxon>
        <taxon>Acanthomorphata</taxon>
        <taxon>Eupercaria</taxon>
        <taxon>Perciformes</taxon>
        <taxon>Percoidei</taxon>
        <taxon>Percidae</taxon>
        <taxon>Luciopercinae</taxon>
        <taxon>Sander</taxon>
    </lineage>
</organism>
<feature type="compositionally biased region" description="Basic and acidic residues" evidence="2">
    <location>
        <begin position="233"/>
        <end position="274"/>
    </location>
</feature>
<name>A0A8D0A2A4_SANLU</name>
<feature type="region of interest" description="Disordered" evidence="2">
    <location>
        <begin position="722"/>
        <end position="846"/>
    </location>
</feature>
<feature type="compositionally biased region" description="Low complexity" evidence="2">
    <location>
        <begin position="365"/>
        <end position="374"/>
    </location>
</feature>
<dbReference type="GeneTree" id="ENSGT00940000157795"/>
<dbReference type="InterPro" id="IPR025852">
    <property type="entry name" value="SM_dom_ATX"/>
</dbReference>
<dbReference type="AlphaFoldDB" id="A0A8D0A2A4"/>
<feature type="compositionally biased region" description="Polar residues" evidence="2">
    <location>
        <begin position="335"/>
        <end position="350"/>
    </location>
</feature>
<feature type="compositionally biased region" description="Basic and acidic residues" evidence="2">
    <location>
        <begin position="291"/>
        <end position="302"/>
    </location>
</feature>
<dbReference type="Pfam" id="PF14438">
    <property type="entry name" value="SM-ATX"/>
    <property type="match status" value="1"/>
</dbReference>
<feature type="compositionally biased region" description="Low complexity" evidence="2">
    <location>
        <begin position="541"/>
        <end position="556"/>
    </location>
</feature>
<feature type="region of interest" description="Disordered" evidence="2">
    <location>
        <begin position="221"/>
        <end position="474"/>
    </location>
</feature>
<feature type="compositionally biased region" description="Low complexity" evidence="2">
    <location>
        <begin position="409"/>
        <end position="423"/>
    </location>
</feature>
<dbReference type="InterPro" id="IPR045117">
    <property type="entry name" value="ATXN2-like"/>
</dbReference>
<feature type="compositionally biased region" description="Polar residues" evidence="2">
    <location>
        <begin position="827"/>
        <end position="846"/>
    </location>
</feature>
<evidence type="ECO:0000256" key="1">
    <source>
        <dbReference type="ARBA" id="ARBA00007503"/>
    </source>
</evidence>
<evidence type="ECO:0000313" key="4">
    <source>
        <dbReference type="Ensembl" id="ENSSLUP00000047848.1"/>
    </source>
</evidence>
<feature type="compositionally biased region" description="Basic and acidic residues" evidence="2">
    <location>
        <begin position="573"/>
        <end position="593"/>
    </location>
</feature>
<dbReference type="InterPro" id="IPR009818">
    <property type="entry name" value="PAM2_motif"/>
</dbReference>
<sequence>PVSKQTNMFYNCAVFHRNRTSAKPSFQSSPVFEGVYNNARMLHFLTAVVGSTCDIRVKNGSVFEGIFKTLSSRCELAVDAVHKRSEEESSTSPLPRREEITDTMIFSPSDLVTMICRDVDLNYATRDTFTDTAISSTRVNGEHKEKVLQRWEGGDSNGESYDLENDASNGWDANEMFRFNEVKYGVTSTYDSSLSMYTVPLEKGNSDMYRQREARAARLASEIESSPQYRHRVGLENDEGKSEEDKYSAVVRDGNDRERGRESPRDRERERGRDSPGASTREGKYIPLPQRQREMNRERAERGPGGPPPHNRLSGGYRSNPPSSSSPRPPLPSATGPQSGVSPSERNSPLSGRGGAYTSHHPQGSPTSASAAPSPVSPPAPHGHTVPHSHSLPHSLSEAGRPVNGVSIRTSPKSQRPPQSSRTVRTLNSHTQSTATRSPKSGSSQDTPYLDTSSVSLPAQKTSGPAPLFPVDVPSVQQRLQIESELRKFRDEFRVRVAGATKPSPSDTHPASEPKAQTPAPSPSHPQPQPSPTPSKDTTKDTTTTPGATTSATTAPVSDRHSPATPQPARTPGSDDARSESTERTEGVADQVKKSTLNPNAKEFNPIKPQMPMTKPNTAPTPPRPTPPSPVVLQHPGGQGPLYNTPYLSYVSQIHPVQRSDHGTSAPPMLQAAASAAGAPLVASPYPQSYLQYNPQQYGQQQVIQAMTPYPGQPMYSMLQGGARMIGQGGGPHPQALGPPGGPQFSAQGDGSQGPQQGIYAPQSFSHHSGAVHQPQPSSTPTGNQPPPQHGAPSPGQNTQSGPQPQSLYHSGPLSAPTPPNMPPGHTSPQGSYPIQGYSIHSHQGIPQTYPLGQIAQAHVQGAMSGPHHSGSHGQPQLVMLQPPPQQGPGSVPQHPQHGPQQGAHQHFYIGHPQAMQVQTHPAPFHQPGN</sequence>
<dbReference type="SMART" id="SM01272">
    <property type="entry name" value="LsmAD"/>
    <property type="match status" value="1"/>
</dbReference>
<dbReference type="PANTHER" id="PTHR12854:SF8">
    <property type="entry name" value="ATAXIN-2-LIKE PROTEIN"/>
    <property type="match status" value="1"/>
</dbReference>
<dbReference type="InterPro" id="IPR009604">
    <property type="entry name" value="LsmAD_domain"/>
</dbReference>
<feature type="compositionally biased region" description="Polar residues" evidence="2">
    <location>
        <begin position="424"/>
        <end position="463"/>
    </location>
</feature>
<dbReference type="PRINTS" id="PR01217">
    <property type="entry name" value="PRICHEXTENSN"/>
</dbReference>
<dbReference type="Proteomes" id="UP000694568">
    <property type="component" value="Unplaced"/>
</dbReference>
<dbReference type="Pfam" id="PF06741">
    <property type="entry name" value="LsmAD"/>
    <property type="match status" value="1"/>
</dbReference>
<dbReference type="Pfam" id="PF07145">
    <property type="entry name" value="PAM2"/>
    <property type="match status" value="1"/>
</dbReference>
<evidence type="ECO:0000313" key="5">
    <source>
        <dbReference type="Proteomes" id="UP000694568"/>
    </source>
</evidence>
<feature type="compositionally biased region" description="Polar residues" evidence="2">
    <location>
        <begin position="745"/>
        <end position="756"/>
    </location>
</feature>
<reference evidence="4" key="2">
    <citation type="submission" date="2025-09" db="UniProtKB">
        <authorList>
            <consortium name="Ensembl"/>
        </authorList>
    </citation>
    <scope>IDENTIFICATION</scope>
</reference>
<dbReference type="Ensembl" id="ENSSLUT00000049301.1">
    <property type="protein sequence ID" value="ENSSLUP00000047848.1"/>
    <property type="gene ID" value="ENSSLUG00000021001.1"/>
</dbReference>
<dbReference type="GO" id="GO:0010494">
    <property type="term" value="C:cytoplasmic stress granule"/>
    <property type="evidence" value="ECO:0007669"/>
    <property type="project" value="TreeGrafter"/>
</dbReference>
<feature type="region of interest" description="Disordered" evidence="2">
    <location>
        <begin position="496"/>
        <end position="639"/>
    </location>
</feature>
<feature type="domain" description="LsmAD" evidence="3">
    <location>
        <begin position="184"/>
        <end position="253"/>
    </location>
</feature>
<accession>A0A8D0A2A4</accession>